<proteinExistence type="predicted"/>
<gene>
    <name evidence="1" type="ORF">PGAL8A_00370400</name>
</gene>
<dbReference type="Proteomes" id="UP000220797">
    <property type="component" value="Unassembled WGS sequence"/>
</dbReference>
<name>A0A1J1GVC6_PLAGA</name>
<evidence type="ECO:0000313" key="1">
    <source>
        <dbReference type="EMBL" id="CRG96479.1"/>
    </source>
</evidence>
<dbReference type="GeneID" id="39732234"/>
<evidence type="ECO:0000313" key="2">
    <source>
        <dbReference type="Proteomes" id="UP000220797"/>
    </source>
</evidence>
<dbReference type="EMBL" id="CVMV01000059">
    <property type="protein sequence ID" value="CRG96479.1"/>
    <property type="molecule type" value="Genomic_DNA"/>
</dbReference>
<sequence length="825" mass="98101">MNSKEIPKKKNLNNSYNLKNIVDNIKTNRKINNYSLKVVKNNYIDEMDLEKENNCIIDRNKVDQVSKYIYTKFPKFETHKKIKLYNIKISELILENKKLKKYNNNLEKRILEENTVFEENFKNYEISISNALRLGYSSLFLSNVLNKIIYRDKQFVLRELMRIRDEFKNNLLKSYIHKYSADKLLINSMVIKIDLIYEKNVKSVTLLLVSIIKNKLRHFLKFFLNNILFIKKEKGKLPGGIESDEFFFSLSFLNHVEKVESLLGLVKLIHTLKTRIYIILQYCFSKLVSNNDENFNKKKRTNRNKKKKIDNSSYINGIDDVKNVKIDDMKNVKIDDIKNVKIDDMKNVKIDDMKNVNIDDMKNVKIDDMKNVNIDDMKNDYNDKYTIEENDLVNNIDNYNKNTKKNSIDNYIETYNELSSKENCILLDKKNIINNLDNYDSNMEDDNSSKNSYIPHPNEVYNYLYYGELLKLKKNKSQNYFYNHIDDSECFNSFQFDSETSFSCYDLKEEITIKKFSSTQNVENYLKFVWSKLKNYNNHIKEYSKKIKNDNIDVFFNEPTDFSKSSKEYSINKKCDQYDKSIYLFLLNEKRKILELLEQHGAFQICEKNFIKKNKKEYANLYKRKKLEIDNCKQKQLEFLKITNERMINERMINEKINKKRINKINMKCKKEPSISLNQSYKKNKIQLVTGSDKKNNSEMIEENCGLKNVDNCDLEVESFVKENKKKKISLHMIKSELKDIISQIYDNNNDNIEKKNFFDKKIEDIKNKVSNIKEKSFLCVVGEGPPTSMNLSFNNESQYMNKSKEENVDNLKKSESKILLTLKK</sequence>
<dbReference type="VEuPathDB" id="PlasmoDB:PGAL8A_00370400"/>
<dbReference type="RefSeq" id="XP_028529284.1">
    <property type="nucleotide sequence ID" value="XM_028672764.1"/>
</dbReference>
<accession>A0A1J1GVC6</accession>
<organism evidence="1 2">
    <name type="scientific">Plasmodium gallinaceum</name>
    <dbReference type="NCBI Taxonomy" id="5849"/>
    <lineage>
        <taxon>Eukaryota</taxon>
        <taxon>Sar</taxon>
        <taxon>Alveolata</taxon>
        <taxon>Apicomplexa</taxon>
        <taxon>Aconoidasida</taxon>
        <taxon>Haemosporida</taxon>
        <taxon>Plasmodiidae</taxon>
        <taxon>Plasmodium</taxon>
        <taxon>Plasmodium (Haemamoeba)</taxon>
    </lineage>
</organism>
<protein>
    <submittedName>
        <fullName evidence="1">Uncharacterized protein</fullName>
    </submittedName>
</protein>
<dbReference type="OrthoDB" id="377068at2759"/>
<dbReference type="AlphaFoldDB" id="A0A1J1GVC6"/>
<comment type="caution">
    <text evidence="1">The sequence shown here is derived from an EMBL/GenBank/DDBJ whole genome shotgun (WGS) entry which is preliminary data.</text>
</comment>
<reference evidence="1" key="1">
    <citation type="submission" date="2015-04" db="EMBL/GenBank/DDBJ databases">
        <authorList>
            <consortium name="Pathogen Informatics"/>
        </authorList>
    </citation>
    <scope>NUCLEOTIDE SEQUENCE [LARGE SCALE GENOMIC DNA]</scope>
    <source>
        <strain evidence="1">8A</strain>
    </source>
</reference>
<keyword evidence="2" id="KW-1185">Reference proteome</keyword>
<dbReference type="OMA" id="VYNYLYY"/>